<dbReference type="InterPro" id="IPR041374">
    <property type="entry name" value="BaeRF_family12"/>
</dbReference>
<proteinExistence type="predicted"/>
<dbReference type="Proteomes" id="UP000199759">
    <property type="component" value="Unassembled WGS sequence"/>
</dbReference>
<feature type="compositionally biased region" description="Basic and acidic residues" evidence="1">
    <location>
        <begin position="66"/>
        <end position="75"/>
    </location>
</feature>
<keyword evidence="3" id="KW-1185">Reference proteome</keyword>
<gene>
    <name evidence="2" type="ORF">SAMN04488568_11092</name>
</gene>
<feature type="compositionally biased region" description="Basic and acidic residues" evidence="1">
    <location>
        <begin position="45"/>
        <end position="55"/>
    </location>
</feature>
<evidence type="ECO:0000313" key="3">
    <source>
        <dbReference type="Proteomes" id="UP000199759"/>
    </source>
</evidence>
<dbReference type="Pfam" id="PF18856">
    <property type="entry name" value="baeRF_family12"/>
    <property type="match status" value="1"/>
</dbReference>
<sequence>MSTPIDAITWIAALDGGKALIWRNEGFDDQPNLKLVDQDELDNPPAHDHSSDRPGRISKTGGARSAVEHADGHMQAKHDFVQSMVGRLNREAEKGSFDRLVLLAPAHVLGEARPHYSPALKDKLLERERDVVNQSTDKIEAQFVAALAE</sequence>
<dbReference type="EMBL" id="FNHG01000010">
    <property type="protein sequence ID" value="SDM39604.1"/>
    <property type="molecule type" value="Genomic_DNA"/>
</dbReference>
<reference evidence="2 3" key="1">
    <citation type="submission" date="2016-10" db="EMBL/GenBank/DDBJ databases">
        <authorList>
            <person name="de Groot N.N."/>
        </authorList>
    </citation>
    <scope>NUCLEOTIDE SEQUENCE [LARGE SCALE GENOMIC DNA]</scope>
    <source>
        <strain evidence="2 3">DSM 16077</strain>
    </source>
</reference>
<accession>A0A1G9SW43</accession>
<name>A0A1G9SW43_9PROT</name>
<dbReference type="RefSeq" id="WP_176780315.1">
    <property type="nucleotide sequence ID" value="NZ_FNHG01000010.1"/>
</dbReference>
<evidence type="ECO:0000313" key="2">
    <source>
        <dbReference type="EMBL" id="SDM39604.1"/>
    </source>
</evidence>
<protein>
    <submittedName>
        <fullName evidence="2">Protein required for attachment to host cells</fullName>
    </submittedName>
</protein>
<organism evidence="2 3">
    <name type="scientific">Maricaulis salignorans</name>
    <dbReference type="NCBI Taxonomy" id="144026"/>
    <lineage>
        <taxon>Bacteria</taxon>
        <taxon>Pseudomonadati</taxon>
        <taxon>Pseudomonadota</taxon>
        <taxon>Alphaproteobacteria</taxon>
        <taxon>Maricaulales</taxon>
        <taxon>Maricaulaceae</taxon>
        <taxon>Maricaulis</taxon>
    </lineage>
</organism>
<evidence type="ECO:0000256" key="1">
    <source>
        <dbReference type="SAM" id="MobiDB-lite"/>
    </source>
</evidence>
<feature type="region of interest" description="Disordered" evidence="1">
    <location>
        <begin position="35"/>
        <end position="75"/>
    </location>
</feature>
<dbReference type="STRING" id="144026.SAMN04488568_11092"/>
<dbReference type="AlphaFoldDB" id="A0A1G9SW43"/>